<dbReference type="GO" id="GO:0008967">
    <property type="term" value="F:phosphoglycolate phosphatase activity"/>
    <property type="evidence" value="ECO:0007669"/>
    <property type="project" value="UniProtKB-EC"/>
</dbReference>
<evidence type="ECO:0000256" key="3">
    <source>
        <dbReference type="ARBA" id="ARBA00006171"/>
    </source>
</evidence>
<evidence type="ECO:0000313" key="6">
    <source>
        <dbReference type="Proteomes" id="UP000503447"/>
    </source>
</evidence>
<dbReference type="SFLD" id="SFLDS00003">
    <property type="entry name" value="Haloacid_Dehalogenase"/>
    <property type="match status" value="1"/>
</dbReference>
<dbReference type="InterPro" id="IPR036412">
    <property type="entry name" value="HAD-like_sf"/>
</dbReference>
<dbReference type="PANTHER" id="PTHR43434">
    <property type="entry name" value="PHOSPHOGLYCOLATE PHOSPHATASE"/>
    <property type="match status" value="1"/>
</dbReference>
<dbReference type="EMBL" id="CP053452">
    <property type="protein sequence ID" value="QJW97943.1"/>
    <property type="molecule type" value="Genomic_DNA"/>
</dbReference>
<organism evidence="5 6">
    <name type="scientific">Frigoriglobus tundricola</name>
    <dbReference type="NCBI Taxonomy" id="2774151"/>
    <lineage>
        <taxon>Bacteria</taxon>
        <taxon>Pseudomonadati</taxon>
        <taxon>Planctomycetota</taxon>
        <taxon>Planctomycetia</taxon>
        <taxon>Gemmatales</taxon>
        <taxon>Gemmataceae</taxon>
        <taxon>Frigoriglobus</taxon>
    </lineage>
</organism>
<reference evidence="6" key="1">
    <citation type="submission" date="2020-05" db="EMBL/GenBank/DDBJ databases">
        <title>Frigoriglobus tundricola gen. nov., sp. nov., a psychrotolerant cellulolytic planctomycete of the family Gemmataceae with two divergent copies of 16S rRNA gene.</title>
        <authorList>
            <person name="Kulichevskaya I.S."/>
            <person name="Ivanova A.A."/>
            <person name="Naumoff D.G."/>
            <person name="Beletsky A.V."/>
            <person name="Rijpstra W.I.C."/>
            <person name="Sinninghe Damste J.S."/>
            <person name="Mardanov A.V."/>
            <person name="Ravin N.V."/>
            <person name="Dedysh S.N."/>
        </authorList>
    </citation>
    <scope>NUCLEOTIDE SEQUENCE [LARGE SCALE GENOMIC DNA]</scope>
    <source>
        <strain evidence="6">PL17</strain>
    </source>
</reference>
<evidence type="ECO:0000256" key="2">
    <source>
        <dbReference type="ARBA" id="ARBA00004818"/>
    </source>
</evidence>
<dbReference type="GO" id="GO:0005829">
    <property type="term" value="C:cytosol"/>
    <property type="evidence" value="ECO:0007669"/>
    <property type="project" value="TreeGrafter"/>
</dbReference>
<sequence length="225" mass="23442">MPIILFDIDGTLVRSGGAGKAAMEAALVAAFGVAELRDEVPYSGRTDTAITRDLLRVHGIDATPANQQTLRDAYLAQLPGSLALKGGTVCPGVPELLAAVAGAPGVVLGLLTGNVRTGARTKLAHFGLWDFFACGGFGDDHFDRDDVARSALASVHAHVGRAVDPADVWVIGDTPLDVSCARAIGANAVAVATGWHTMDELAGHKPDLIFDDLSDHSRLLTAWGR</sequence>
<name>A0A6M5YXL2_9BACT</name>
<dbReference type="Pfam" id="PF12710">
    <property type="entry name" value="HAD"/>
    <property type="match status" value="1"/>
</dbReference>
<comment type="catalytic activity">
    <reaction evidence="1">
        <text>2-phosphoglycolate + H2O = glycolate + phosphate</text>
        <dbReference type="Rhea" id="RHEA:14369"/>
        <dbReference type="ChEBI" id="CHEBI:15377"/>
        <dbReference type="ChEBI" id="CHEBI:29805"/>
        <dbReference type="ChEBI" id="CHEBI:43474"/>
        <dbReference type="ChEBI" id="CHEBI:58033"/>
        <dbReference type="EC" id="3.1.3.18"/>
    </reaction>
</comment>
<dbReference type="GO" id="GO:0006281">
    <property type="term" value="P:DNA repair"/>
    <property type="evidence" value="ECO:0007669"/>
    <property type="project" value="TreeGrafter"/>
</dbReference>
<dbReference type="KEGG" id="ftj:FTUN_5523"/>
<evidence type="ECO:0000313" key="5">
    <source>
        <dbReference type="EMBL" id="QJW97943.1"/>
    </source>
</evidence>
<comment type="similarity">
    <text evidence="3">Belongs to the HAD-like hydrolase superfamily. CbbY/CbbZ/Gph/YieH family.</text>
</comment>
<dbReference type="SFLD" id="SFLDG01129">
    <property type="entry name" value="C1.5:_HAD__Beta-PGM__Phosphata"/>
    <property type="match status" value="1"/>
</dbReference>
<dbReference type="Gene3D" id="3.40.50.1000">
    <property type="entry name" value="HAD superfamily/HAD-like"/>
    <property type="match status" value="1"/>
</dbReference>
<dbReference type="InterPro" id="IPR050155">
    <property type="entry name" value="HAD-like_hydrolase_sf"/>
</dbReference>
<proteinExistence type="inferred from homology"/>
<dbReference type="PANTHER" id="PTHR43434:SF1">
    <property type="entry name" value="PHOSPHOGLYCOLATE PHOSPHATASE"/>
    <property type="match status" value="1"/>
</dbReference>
<comment type="pathway">
    <text evidence="2">Organic acid metabolism; glycolate biosynthesis; glycolate from 2-phosphoglycolate: step 1/1.</text>
</comment>
<protein>
    <recommendedName>
        <fullName evidence="4">phosphoglycolate phosphatase</fullName>
        <ecNumber evidence="4">3.1.3.18</ecNumber>
    </recommendedName>
</protein>
<dbReference type="SUPFAM" id="SSF56784">
    <property type="entry name" value="HAD-like"/>
    <property type="match status" value="1"/>
</dbReference>
<dbReference type="AlphaFoldDB" id="A0A6M5YXL2"/>
<dbReference type="InterPro" id="IPR023214">
    <property type="entry name" value="HAD_sf"/>
</dbReference>
<dbReference type="Proteomes" id="UP000503447">
    <property type="component" value="Chromosome"/>
</dbReference>
<evidence type="ECO:0000256" key="1">
    <source>
        <dbReference type="ARBA" id="ARBA00000830"/>
    </source>
</evidence>
<accession>A0A6M5YXL2</accession>
<dbReference type="Gene3D" id="1.10.150.240">
    <property type="entry name" value="Putative phosphatase, domain 2"/>
    <property type="match status" value="1"/>
</dbReference>
<dbReference type="EC" id="3.1.3.18" evidence="4"/>
<keyword evidence="6" id="KW-1185">Reference proteome</keyword>
<gene>
    <name evidence="5" type="ORF">FTUN_5523</name>
</gene>
<dbReference type="InterPro" id="IPR023198">
    <property type="entry name" value="PGP-like_dom2"/>
</dbReference>
<evidence type="ECO:0000256" key="4">
    <source>
        <dbReference type="ARBA" id="ARBA00013078"/>
    </source>
</evidence>